<dbReference type="EMBL" id="JMIB01000009">
    <property type="protein sequence ID" value="KDM92385.1"/>
    <property type="molecule type" value="Genomic_DNA"/>
</dbReference>
<name>A0A066RPJ3_9GAMM</name>
<evidence type="ECO:0000313" key="1">
    <source>
        <dbReference type="EMBL" id="KDM92385.1"/>
    </source>
</evidence>
<protein>
    <submittedName>
        <fullName evidence="1">Uncharacterized protein</fullName>
    </submittedName>
</protein>
<evidence type="ECO:0000313" key="2">
    <source>
        <dbReference type="Proteomes" id="UP000027192"/>
    </source>
</evidence>
<gene>
    <name evidence="1" type="ORF">EA58_06610</name>
</gene>
<organism evidence="1 2">
    <name type="scientific">Photobacterium galatheae</name>
    <dbReference type="NCBI Taxonomy" id="1654360"/>
    <lineage>
        <taxon>Bacteria</taxon>
        <taxon>Pseudomonadati</taxon>
        <taxon>Pseudomonadota</taxon>
        <taxon>Gammaproteobacteria</taxon>
        <taxon>Vibrionales</taxon>
        <taxon>Vibrionaceae</taxon>
        <taxon>Photobacterium</taxon>
    </lineage>
</organism>
<dbReference type="AlphaFoldDB" id="A0A066RPJ3"/>
<dbReference type="Proteomes" id="UP000027192">
    <property type="component" value="Unassembled WGS sequence"/>
</dbReference>
<proteinExistence type="predicted"/>
<sequence>MHKNSTDHVAFLLTMQNNFVNHDSTLSHSEKSEMMMKKLLYIMMVMTPLMTKADPWSTPTRIQWLYPTNKGLVFGTQDYANQTFSSCDAGKRFIIPRTHDNYAVMSSTMIAAFMADKKIKMNIDGEQFNQPVCEPSINRFLVFK</sequence>
<keyword evidence="2" id="KW-1185">Reference proteome</keyword>
<dbReference type="STRING" id="1654360.EA58_06610"/>
<reference evidence="1 2" key="1">
    <citation type="submission" date="2014-04" db="EMBL/GenBank/DDBJ databases">
        <title>Draft genome sequence of Photobacterium halotolerans S2753: a solonamide, ngercheumicin and holomycin producer.</title>
        <authorList>
            <person name="Machado H.R."/>
            <person name="Gram L."/>
        </authorList>
    </citation>
    <scope>NUCLEOTIDE SEQUENCE [LARGE SCALE GENOMIC DNA]</scope>
    <source>
        <strain evidence="1 2">S2753</strain>
    </source>
</reference>
<accession>A0A066RPJ3</accession>
<comment type="caution">
    <text evidence="1">The sequence shown here is derived from an EMBL/GenBank/DDBJ whole genome shotgun (WGS) entry which is preliminary data.</text>
</comment>